<dbReference type="Gene3D" id="1.10.10.10">
    <property type="entry name" value="Winged helix-like DNA-binding domain superfamily/Winged helix DNA-binding domain"/>
    <property type="match status" value="1"/>
</dbReference>
<evidence type="ECO:0000313" key="5">
    <source>
        <dbReference type="EMBL" id="ORC35037.1"/>
    </source>
</evidence>
<dbReference type="GO" id="GO:0003700">
    <property type="term" value="F:DNA-binding transcription factor activity"/>
    <property type="evidence" value="ECO:0007669"/>
    <property type="project" value="InterPro"/>
</dbReference>
<dbReference type="OrthoDB" id="371229at2"/>
<dbReference type="InterPro" id="IPR036388">
    <property type="entry name" value="WH-like_DNA-bd_sf"/>
</dbReference>
<proteinExistence type="predicted"/>
<dbReference type="PANTHER" id="PTHR43537">
    <property type="entry name" value="TRANSCRIPTIONAL REGULATOR, GNTR FAMILY"/>
    <property type="match status" value="1"/>
</dbReference>
<accession>A0A1Y1RYM0</accession>
<dbReference type="AlphaFoldDB" id="A0A1Y1RYM0"/>
<keyword evidence="1" id="KW-0805">Transcription regulation</keyword>
<keyword evidence="3" id="KW-0804">Transcription</keyword>
<dbReference type="SUPFAM" id="SSF46785">
    <property type="entry name" value="Winged helix' DNA-binding domain"/>
    <property type="match status" value="1"/>
</dbReference>
<dbReference type="SMART" id="SM00895">
    <property type="entry name" value="FCD"/>
    <property type="match status" value="1"/>
</dbReference>
<dbReference type="STRING" id="1963862.B4O97_09875"/>
<dbReference type="PANTHER" id="PTHR43537:SF24">
    <property type="entry name" value="GLUCONATE OPERON TRANSCRIPTIONAL REPRESSOR"/>
    <property type="match status" value="1"/>
</dbReference>
<dbReference type="SMART" id="SM00345">
    <property type="entry name" value="HTH_GNTR"/>
    <property type="match status" value="1"/>
</dbReference>
<protein>
    <recommendedName>
        <fullName evidence="4">HTH gntR-type domain-containing protein</fullName>
    </recommendedName>
</protein>
<dbReference type="PROSITE" id="PS50949">
    <property type="entry name" value="HTH_GNTR"/>
    <property type="match status" value="1"/>
</dbReference>
<organism evidence="5 6">
    <name type="scientific">Marispirochaeta aestuarii</name>
    <dbReference type="NCBI Taxonomy" id="1963862"/>
    <lineage>
        <taxon>Bacteria</taxon>
        <taxon>Pseudomonadati</taxon>
        <taxon>Spirochaetota</taxon>
        <taxon>Spirochaetia</taxon>
        <taxon>Spirochaetales</taxon>
        <taxon>Spirochaetaceae</taxon>
        <taxon>Marispirochaeta</taxon>
    </lineage>
</organism>
<gene>
    <name evidence="5" type="ORF">B4O97_09875</name>
</gene>
<dbReference type="EMBL" id="MWQY01000010">
    <property type="protein sequence ID" value="ORC35037.1"/>
    <property type="molecule type" value="Genomic_DNA"/>
</dbReference>
<dbReference type="Gene3D" id="1.20.120.530">
    <property type="entry name" value="GntR ligand-binding domain-like"/>
    <property type="match status" value="1"/>
</dbReference>
<dbReference type="InterPro" id="IPR036390">
    <property type="entry name" value="WH_DNA-bd_sf"/>
</dbReference>
<evidence type="ECO:0000313" key="6">
    <source>
        <dbReference type="Proteomes" id="UP000192343"/>
    </source>
</evidence>
<feature type="domain" description="HTH gntR-type" evidence="4">
    <location>
        <begin position="10"/>
        <end position="77"/>
    </location>
</feature>
<evidence type="ECO:0000259" key="4">
    <source>
        <dbReference type="PROSITE" id="PS50949"/>
    </source>
</evidence>
<dbReference type="InterPro" id="IPR008920">
    <property type="entry name" value="TF_FadR/GntR_C"/>
</dbReference>
<dbReference type="InterPro" id="IPR011711">
    <property type="entry name" value="GntR_C"/>
</dbReference>
<keyword evidence="2" id="KW-0238">DNA-binding</keyword>
<dbReference type="GO" id="GO:0003677">
    <property type="term" value="F:DNA binding"/>
    <property type="evidence" value="ECO:0007669"/>
    <property type="project" value="UniProtKB-KW"/>
</dbReference>
<sequence length="215" mass="25013">MLIEVEDDFRSSSDKAYEKIFDMILTGQLKPGEKLIRRKLAEKTGVSTIPVMEALLRLEALGIVESIPYRGSRVVPITKEKVRDWYALREAIECQVMRIITRTLTEDEIADLEKLANKLDAMEQAGDTEGEEFWELHFEMHMIMARKTGHQSLIDSLHRINLFRLLQRAQYSATEHKNQIPKDNHHCLIDALRTRDPLIAEEVMREHIYHSDSMI</sequence>
<dbReference type="Proteomes" id="UP000192343">
    <property type="component" value="Unassembled WGS sequence"/>
</dbReference>
<comment type="caution">
    <text evidence="5">The sequence shown here is derived from an EMBL/GenBank/DDBJ whole genome shotgun (WGS) entry which is preliminary data.</text>
</comment>
<reference evidence="5 6" key="1">
    <citation type="submission" date="2017-03" db="EMBL/GenBank/DDBJ databases">
        <title>Draft Genome sequence of Marispirochaeta sp. strain JC444.</title>
        <authorList>
            <person name="Shivani Y."/>
            <person name="Subhash Y."/>
            <person name="Sasikala C."/>
            <person name="Ramana C."/>
        </authorList>
    </citation>
    <scope>NUCLEOTIDE SEQUENCE [LARGE SCALE GENOMIC DNA]</scope>
    <source>
        <strain evidence="5 6">JC444</strain>
    </source>
</reference>
<evidence type="ECO:0000256" key="2">
    <source>
        <dbReference type="ARBA" id="ARBA00023125"/>
    </source>
</evidence>
<dbReference type="RefSeq" id="WP_083050474.1">
    <property type="nucleotide sequence ID" value="NZ_MWQY01000010.1"/>
</dbReference>
<evidence type="ECO:0000256" key="1">
    <source>
        <dbReference type="ARBA" id="ARBA00023015"/>
    </source>
</evidence>
<dbReference type="Pfam" id="PF07729">
    <property type="entry name" value="FCD"/>
    <property type="match status" value="1"/>
</dbReference>
<evidence type="ECO:0000256" key="3">
    <source>
        <dbReference type="ARBA" id="ARBA00023163"/>
    </source>
</evidence>
<dbReference type="SUPFAM" id="SSF48008">
    <property type="entry name" value="GntR ligand-binding domain-like"/>
    <property type="match status" value="1"/>
</dbReference>
<dbReference type="InterPro" id="IPR000524">
    <property type="entry name" value="Tscrpt_reg_HTH_GntR"/>
</dbReference>
<keyword evidence="6" id="KW-1185">Reference proteome</keyword>
<dbReference type="CDD" id="cd07377">
    <property type="entry name" value="WHTH_GntR"/>
    <property type="match status" value="1"/>
</dbReference>
<dbReference type="Pfam" id="PF00392">
    <property type="entry name" value="GntR"/>
    <property type="match status" value="1"/>
</dbReference>
<name>A0A1Y1RYM0_9SPIO</name>